<feature type="domain" description="Sodium/calcium exchanger membrane region" evidence="10">
    <location>
        <begin position="821"/>
        <end position="968"/>
    </location>
</feature>
<evidence type="ECO:0000256" key="2">
    <source>
        <dbReference type="ARBA" id="ARBA00008170"/>
    </source>
</evidence>
<dbReference type="HOGENOM" id="CLU_004979_2_0_1"/>
<dbReference type="FunCoup" id="G7E7H1">
    <property type="interactions" value="34"/>
</dbReference>
<dbReference type="RefSeq" id="XP_014566765.1">
    <property type="nucleotide sequence ID" value="XM_014711279.1"/>
</dbReference>
<dbReference type="EMBL" id="BABT02000165">
    <property type="protein sequence ID" value="GAA98781.1"/>
    <property type="molecule type" value="Genomic_DNA"/>
</dbReference>
<evidence type="ECO:0000313" key="11">
    <source>
        <dbReference type="EMBL" id="GAA98781.1"/>
    </source>
</evidence>
<feature type="transmembrane region" description="Helical" evidence="8">
    <location>
        <begin position="953"/>
        <end position="971"/>
    </location>
</feature>
<reference evidence="11 12" key="1">
    <citation type="journal article" date="2011" name="J. Gen. Appl. Microbiol.">
        <title>Draft genome sequencing of the enigmatic basidiomycete Mixia osmundae.</title>
        <authorList>
            <person name="Nishida H."/>
            <person name="Nagatsuka Y."/>
            <person name="Sugiyama J."/>
        </authorList>
    </citation>
    <scope>NUCLEOTIDE SEQUENCE [LARGE SCALE GENOMIC DNA]</scope>
    <source>
        <strain evidence="12">CBS 9802 / IAM 14324 / JCM 22182 / KY 12970</strain>
    </source>
</reference>
<evidence type="ECO:0000313" key="12">
    <source>
        <dbReference type="Proteomes" id="UP000009131"/>
    </source>
</evidence>
<keyword evidence="9" id="KW-0732">Signal</keyword>
<keyword evidence="4 8" id="KW-0812">Transmembrane</keyword>
<dbReference type="InterPro" id="IPR044880">
    <property type="entry name" value="NCX_ion-bd_dom_sf"/>
</dbReference>
<gene>
    <name evidence="11" type="primary">Mo05469</name>
    <name evidence="11" type="ORF">E5Q_05469</name>
</gene>
<evidence type="ECO:0000256" key="8">
    <source>
        <dbReference type="SAM" id="Phobius"/>
    </source>
</evidence>
<dbReference type="AlphaFoldDB" id="G7E7H1"/>
<evidence type="ECO:0000259" key="10">
    <source>
        <dbReference type="Pfam" id="PF01699"/>
    </source>
</evidence>
<feature type="compositionally biased region" description="Polar residues" evidence="7">
    <location>
        <begin position="339"/>
        <end position="357"/>
    </location>
</feature>
<dbReference type="Proteomes" id="UP000009131">
    <property type="component" value="Unassembled WGS sequence"/>
</dbReference>
<feature type="transmembrane region" description="Helical" evidence="8">
    <location>
        <begin position="815"/>
        <end position="835"/>
    </location>
</feature>
<feature type="transmembrane region" description="Helical" evidence="8">
    <location>
        <begin position="240"/>
        <end position="260"/>
    </location>
</feature>
<feature type="region of interest" description="Disordered" evidence="7">
    <location>
        <begin position="650"/>
        <end position="684"/>
    </location>
</feature>
<feature type="region of interest" description="Disordered" evidence="7">
    <location>
        <begin position="424"/>
        <end position="473"/>
    </location>
</feature>
<evidence type="ECO:0000256" key="1">
    <source>
        <dbReference type="ARBA" id="ARBA00004141"/>
    </source>
</evidence>
<dbReference type="GO" id="GO:0016020">
    <property type="term" value="C:membrane"/>
    <property type="evidence" value="ECO:0007669"/>
    <property type="project" value="UniProtKB-SubCell"/>
</dbReference>
<feature type="transmembrane region" description="Helical" evidence="8">
    <location>
        <begin position="760"/>
        <end position="781"/>
    </location>
</feature>
<feature type="transmembrane region" description="Helical" evidence="8">
    <location>
        <begin position="177"/>
        <end position="198"/>
    </location>
</feature>
<feature type="compositionally biased region" description="Polar residues" evidence="7">
    <location>
        <begin position="454"/>
        <end position="471"/>
    </location>
</feature>
<feature type="domain" description="Sodium/calcium exchanger membrane region" evidence="10">
    <location>
        <begin position="114"/>
        <end position="252"/>
    </location>
</feature>
<comment type="subcellular location">
    <subcellularLocation>
        <location evidence="1">Membrane</location>
        <topology evidence="1">Multi-pass membrane protein</topology>
    </subcellularLocation>
</comment>
<dbReference type="OrthoDB" id="407410at2759"/>
<dbReference type="GO" id="GO:0008324">
    <property type="term" value="F:monoatomic cation transmembrane transporter activity"/>
    <property type="evidence" value="ECO:0007669"/>
    <property type="project" value="TreeGrafter"/>
</dbReference>
<dbReference type="InParanoid" id="G7E7H1"/>
<dbReference type="InterPro" id="IPR051359">
    <property type="entry name" value="CaCA_antiporter"/>
</dbReference>
<keyword evidence="12" id="KW-1185">Reference proteome</keyword>
<feature type="region of interest" description="Disordered" evidence="7">
    <location>
        <begin position="339"/>
        <end position="372"/>
    </location>
</feature>
<feature type="region of interest" description="Disordered" evidence="7">
    <location>
        <begin position="283"/>
        <end position="317"/>
    </location>
</feature>
<keyword evidence="6 8" id="KW-0472">Membrane</keyword>
<evidence type="ECO:0000256" key="5">
    <source>
        <dbReference type="ARBA" id="ARBA00022989"/>
    </source>
</evidence>
<organism evidence="11 12">
    <name type="scientific">Mixia osmundae (strain CBS 9802 / IAM 14324 / JCM 22182 / KY 12970)</name>
    <dbReference type="NCBI Taxonomy" id="764103"/>
    <lineage>
        <taxon>Eukaryota</taxon>
        <taxon>Fungi</taxon>
        <taxon>Dikarya</taxon>
        <taxon>Basidiomycota</taxon>
        <taxon>Pucciniomycotina</taxon>
        <taxon>Mixiomycetes</taxon>
        <taxon>Mixiales</taxon>
        <taxon>Mixiaceae</taxon>
        <taxon>Mixia</taxon>
    </lineage>
</organism>
<feature type="signal peptide" evidence="9">
    <location>
        <begin position="1"/>
        <end position="31"/>
    </location>
</feature>
<evidence type="ECO:0000256" key="6">
    <source>
        <dbReference type="ARBA" id="ARBA00023136"/>
    </source>
</evidence>
<feature type="transmembrane region" description="Helical" evidence="8">
    <location>
        <begin position="107"/>
        <end position="131"/>
    </location>
</feature>
<accession>G7E7H1</accession>
<dbReference type="PANTHER" id="PTHR12266">
    <property type="entry name" value="NA+/CA2+ K+ INDEPENDENT EXCHANGER"/>
    <property type="match status" value="1"/>
</dbReference>
<dbReference type="OMA" id="ARAHFHI"/>
<keyword evidence="5 8" id="KW-1133">Transmembrane helix</keyword>
<comment type="caution">
    <text evidence="11">The sequence shown here is derived from an EMBL/GenBank/DDBJ whole genome shotgun (WGS) entry which is preliminary data.</text>
</comment>
<evidence type="ECO:0000256" key="4">
    <source>
        <dbReference type="ARBA" id="ARBA00022692"/>
    </source>
</evidence>
<feature type="compositionally biased region" description="Polar residues" evidence="7">
    <location>
        <begin position="301"/>
        <end position="314"/>
    </location>
</feature>
<reference evidence="11 12" key="2">
    <citation type="journal article" date="2012" name="Open Biol.">
        <title>Characteristics of nucleosomes and linker DNA regions on the genome of the basidiomycete Mixia osmundae revealed by mono- and dinucleosome mapping.</title>
        <authorList>
            <person name="Nishida H."/>
            <person name="Kondo S."/>
            <person name="Matsumoto T."/>
            <person name="Suzuki Y."/>
            <person name="Yoshikawa H."/>
            <person name="Taylor T.D."/>
            <person name="Sugiyama J."/>
        </authorList>
    </citation>
    <scope>NUCLEOTIDE SEQUENCE [LARGE SCALE GENOMIC DNA]</scope>
    <source>
        <strain evidence="12">CBS 9802 / IAM 14324 / JCM 22182 / KY 12970</strain>
    </source>
</reference>
<feature type="transmembrane region" description="Helical" evidence="8">
    <location>
        <begin position="920"/>
        <end position="941"/>
    </location>
</feature>
<feature type="transmembrane region" description="Helical" evidence="8">
    <location>
        <begin position="847"/>
        <end position="871"/>
    </location>
</feature>
<proteinExistence type="inferred from homology"/>
<evidence type="ECO:0000256" key="9">
    <source>
        <dbReference type="SAM" id="SignalP"/>
    </source>
</evidence>
<feature type="transmembrane region" description="Helical" evidence="8">
    <location>
        <begin position="787"/>
        <end position="808"/>
    </location>
</feature>
<dbReference type="STRING" id="764103.G7E7H1"/>
<feature type="region of interest" description="Disordered" evidence="7">
    <location>
        <begin position="497"/>
        <end position="531"/>
    </location>
</feature>
<name>G7E7H1_MIXOS</name>
<feature type="transmembrane region" description="Helical" evidence="8">
    <location>
        <begin position="883"/>
        <end position="908"/>
    </location>
</feature>
<keyword evidence="3" id="KW-0813">Transport</keyword>
<sequence length="980" mass="106863">MARARQRGLAGFLLVSLLFVIQLVCLRSHEALRPSTRQLSRLDVQSPHHSELHKSHDTASSRLLFKRDSLSFDEQKHTIHEPAEDSPSWIDYLAVYDRITDKTAKGFAFIGLIVWLVFLFAFVGIVAADFFCPNLSTISAHLGLSESVAGCSLLAFGNGSPDVFSTYSALNHGSGSLAIGELIGAASFIVSVVAGSMAIVKPFKVARHSFLRDVGFFTMAIIFTMFILADGQLKPFEAALMIVLYVIYVITVAVGSWWLTRRARQRELLRKVRDEYAQETLPDLSQSNGDVAEAPPHTSPAGMNNSTRSTSSSPAHPYDILDLDDEDALLSITDRGTPVTLSRNRSINRPRSASTATVPYHPSHGSARRTRTKMAVRSSLLSAIEFRDVVNSLQADSTARTLAVFGQAGLPDTPHFHGVQTGPARIGHGRSRSHAGLDTERQASRQRHARHLSDLNSPRSAVSPLPTSAMSSEEAGDPFAEVFGQVTAGRLTPRDLMAKKTSQSSRRSEETVGTPPLIEVDDPWRSTTPERPSKLRLQIPTGSAIVTESPVQELPSILVTTDQGKPLRVGSQSSLKRYATFEHYGGRAKVKKIFRTIIASYFPSLQDIKSKSIVGTVVAIVCAPALLVLNLTLPVVDEEDDECCEVLPEPDLLPDDAEAPELRVETPTTASQTEESDPEEALVRSQQAVWRRRDQDIAHVLHAQAVHHHSPALHPMHRADDSAYIEGNSLIDHAILSKGEEQQQQSESDLQVDGLTHFQLWRAMTTLQCFFAPIFVVVALLGDDLRIWYLPTAIGVGLLLAIGAYKLFNRERHPLRLGLCFVGFIVAMVWILTIVNEVVGVLRAIGHIFGLSDAILGLTIFAMGASLGDLVTNVTVARMGFPLMAMSACTAGPMLNILLGVGISGSIIMAQTGENYTFEISPTLIVSGVGLLVVLVSTLIVVPLNGFWMTRRWGGFLIAAYLVTLTVNVTVEVLETKGKL</sequence>
<dbReference type="Pfam" id="PF01699">
    <property type="entry name" value="Na_Ca_ex"/>
    <property type="match status" value="2"/>
</dbReference>
<dbReference type="InterPro" id="IPR004837">
    <property type="entry name" value="NaCa_Exmemb"/>
</dbReference>
<feature type="transmembrane region" description="Helical" evidence="8">
    <location>
        <begin position="210"/>
        <end position="228"/>
    </location>
</feature>
<evidence type="ECO:0000256" key="3">
    <source>
        <dbReference type="ARBA" id="ARBA00022448"/>
    </source>
</evidence>
<dbReference type="GO" id="GO:0006874">
    <property type="term" value="P:intracellular calcium ion homeostasis"/>
    <property type="evidence" value="ECO:0007669"/>
    <property type="project" value="TreeGrafter"/>
</dbReference>
<dbReference type="eggNOG" id="KOG2399">
    <property type="taxonomic scope" value="Eukaryota"/>
</dbReference>
<dbReference type="Gene3D" id="1.20.1420.30">
    <property type="entry name" value="NCX, central ion-binding region"/>
    <property type="match status" value="2"/>
</dbReference>
<comment type="similarity">
    <text evidence="2">Belongs to the Ca(2+):cation antiporter (CaCA) (TC 2.A.19) family.</text>
</comment>
<evidence type="ECO:0000256" key="7">
    <source>
        <dbReference type="SAM" id="MobiDB-lite"/>
    </source>
</evidence>
<protein>
    <recommendedName>
        <fullName evidence="10">Sodium/calcium exchanger membrane region domain-containing protein</fullName>
    </recommendedName>
</protein>
<dbReference type="PANTHER" id="PTHR12266:SF0">
    <property type="entry name" value="MITOCHONDRIAL SODIUM_CALCIUM EXCHANGER PROTEIN"/>
    <property type="match status" value="1"/>
</dbReference>
<feature type="chain" id="PRO_5009955873" description="Sodium/calcium exchanger membrane region domain-containing protein" evidence="9">
    <location>
        <begin position="32"/>
        <end position="980"/>
    </location>
</feature>